<gene>
    <name evidence="2" type="ORF">EVAR_11841_1</name>
</gene>
<protein>
    <submittedName>
        <fullName evidence="2">Uncharacterized protein</fullName>
    </submittedName>
</protein>
<sequence length="311" mass="34396">MKTECDTHRKLGRGACVRRGRRRWRRISHARSGVARPARGENRKHRMCVARVCQVGAARSRRKIKIERDPMRAGSINTITTITTSGGNTSSILYILKICVSRRIVQTDAIAVSRSRLTFERIVAVRRGNGRGALKAARPRDQRAPHSTSTCCDVLTLLYEEKKIQGRTGVNRTSRHSSSPPPQIVGRRDGPVFNFVGTARGAQHLALLGSRPSAATTGRRARGRRPPLGMFRLSRVYLPVRLLSLRPSNAAIKKFSTENCLVSQCSSITVDDDTDLNDMCQKLGTEARATPSREPDGNSRGLAWPGERPPT</sequence>
<feature type="region of interest" description="Disordered" evidence="1">
    <location>
        <begin position="166"/>
        <end position="189"/>
    </location>
</feature>
<feature type="region of interest" description="Disordered" evidence="1">
    <location>
        <begin position="282"/>
        <end position="311"/>
    </location>
</feature>
<proteinExistence type="predicted"/>
<reference evidence="2 3" key="1">
    <citation type="journal article" date="2019" name="Commun. Biol.">
        <title>The bagworm genome reveals a unique fibroin gene that provides high tensile strength.</title>
        <authorList>
            <person name="Kono N."/>
            <person name="Nakamura H."/>
            <person name="Ohtoshi R."/>
            <person name="Tomita M."/>
            <person name="Numata K."/>
            <person name="Arakawa K."/>
        </authorList>
    </citation>
    <scope>NUCLEOTIDE SEQUENCE [LARGE SCALE GENOMIC DNA]</scope>
</reference>
<name>A0A4C1YPC5_EUMVA</name>
<dbReference type="AlphaFoldDB" id="A0A4C1YPC5"/>
<evidence type="ECO:0000256" key="1">
    <source>
        <dbReference type="SAM" id="MobiDB-lite"/>
    </source>
</evidence>
<dbReference type="EMBL" id="BGZK01001301">
    <property type="protein sequence ID" value="GBP76734.1"/>
    <property type="molecule type" value="Genomic_DNA"/>
</dbReference>
<evidence type="ECO:0000313" key="2">
    <source>
        <dbReference type="EMBL" id="GBP76734.1"/>
    </source>
</evidence>
<accession>A0A4C1YPC5</accession>
<dbReference type="Proteomes" id="UP000299102">
    <property type="component" value="Unassembled WGS sequence"/>
</dbReference>
<comment type="caution">
    <text evidence="2">The sequence shown here is derived from an EMBL/GenBank/DDBJ whole genome shotgun (WGS) entry which is preliminary data.</text>
</comment>
<feature type="compositionally biased region" description="Polar residues" evidence="1">
    <location>
        <begin position="168"/>
        <end position="178"/>
    </location>
</feature>
<keyword evidence="3" id="KW-1185">Reference proteome</keyword>
<evidence type="ECO:0000313" key="3">
    <source>
        <dbReference type="Proteomes" id="UP000299102"/>
    </source>
</evidence>
<organism evidence="2 3">
    <name type="scientific">Eumeta variegata</name>
    <name type="common">Bagworm moth</name>
    <name type="synonym">Eumeta japonica</name>
    <dbReference type="NCBI Taxonomy" id="151549"/>
    <lineage>
        <taxon>Eukaryota</taxon>
        <taxon>Metazoa</taxon>
        <taxon>Ecdysozoa</taxon>
        <taxon>Arthropoda</taxon>
        <taxon>Hexapoda</taxon>
        <taxon>Insecta</taxon>
        <taxon>Pterygota</taxon>
        <taxon>Neoptera</taxon>
        <taxon>Endopterygota</taxon>
        <taxon>Lepidoptera</taxon>
        <taxon>Glossata</taxon>
        <taxon>Ditrysia</taxon>
        <taxon>Tineoidea</taxon>
        <taxon>Psychidae</taxon>
        <taxon>Oiketicinae</taxon>
        <taxon>Eumeta</taxon>
    </lineage>
</organism>